<accession>A0ACB7WG07</accession>
<evidence type="ECO:0000313" key="2">
    <source>
        <dbReference type="Proteomes" id="UP000827976"/>
    </source>
</evidence>
<comment type="caution">
    <text evidence="1">The sequence shown here is derived from an EMBL/GenBank/DDBJ whole genome shotgun (WGS) entry which is preliminary data.</text>
</comment>
<dbReference type="Proteomes" id="UP000827976">
    <property type="component" value="Chromosome 4"/>
</dbReference>
<dbReference type="EMBL" id="CM037014">
    <property type="protein sequence ID" value="KAH7686912.1"/>
    <property type="molecule type" value="Genomic_DNA"/>
</dbReference>
<organism evidence="1 2">
    <name type="scientific">Dioscorea alata</name>
    <name type="common">Purple yam</name>
    <dbReference type="NCBI Taxonomy" id="55571"/>
    <lineage>
        <taxon>Eukaryota</taxon>
        <taxon>Viridiplantae</taxon>
        <taxon>Streptophyta</taxon>
        <taxon>Embryophyta</taxon>
        <taxon>Tracheophyta</taxon>
        <taxon>Spermatophyta</taxon>
        <taxon>Magnoliopsida</taxon>
        <taxon>Liliopsida</taxon>
        <taxon>Dioscoreales</taxon>
        <taxon>Dioscoreaceae</taxon>
        <taxon>Dioscorea</taxon>
    </lineage>
</organism>
<protein>
    <submittedName>
        <fullName evidence="1">Uncharacterized protein</fullName>
    </submittedName>
</protein>
<gene>
    <name evidence="1" type="ORF">IHE45_04G135400</name>
</gene>
<name>A0ACB7WG07_DIOAL</name>
<keyword evidence="2" id="KW-1185">Reference proteome</keyword>
<sequence>MLCTQWLSWNVSLAHWKLFNGRLPRRRIDPRDIVPAQVARIWSVSQATTKDASIDGVMVCVSSSPLANKRQTRVC</sequence>
<evidence type="ECO:0000313" key="1">
    <source>
        <dbReference type="EMBL" id="KAH7686912.1"/>
    </source>
</evidence>
<proteinExistence type="predicted"/>
<reference evidence="2" key="1">
    <citation type="journal article" date="2022" name="Nat. Commun.">
        <title>Chromosome evolution and the genetic basis of agronomically important traits in greater yam.</title>
        <authorList>
            <person name="Bredeson J.V."/>
            <person name="Lyons J.B."/>
            <person name="Oniyinde I.O."/>
            <person name="Okereke N.R."/>
            <person name="Kolade O."/>
            <person name="Nnabue I."/>
            <person name="Nwadili C.O."/>
            <person name="Hribova E."/>
            <person name="Parker M."/>
            <person name="Nwogha J."/>
            <person name="Shu S."/>
            <person name="Carlson J."/>
            <person name="Kariba R."/>
            <person name="Muthemba S."/>
            <person name="Knop K."/>
            <person name="Barton G.J."/>
            <person name="Sherwood A.V."/>
            <person name="Lopez-Montes A."/>
            <person name="Asiedu R."/>
            <person name="Jamnadass R."/>
            <person name="Muchugi A."/>
            <person name="Goodstein D."/>
            <person name="Egesi C.N."/>
            <person name="Featherston J."/>
            <person name="Asfaw A."/>
            <person name="Simpson G.G."/>
            <person name="Dolezel J."/>
            <person name="Hendre P.S."/>
            <person name="Van Deynze A."/>
            <person name="Kumar P.L."/>
            <person name="Obidiegwu J.E."/>
            <person name="Bhattacharjee R."/>
            <person name="Rokhsar D.S."/>
        </authorList>
    </citation>
    <scope>NUCLEOTIDE SEQUENCE [LARGE SCALE GENOMIC DNA]</scope>
    <source>
        <strain evidence="2">cv. TDa95/00328</strain>
    </source>
</reference>